<gene>
    <name evidence="1" type="ORF">Maq22A_c17145</name>
</gene>
<sequence length="64" mass="7338">MTELLEYAIERVRTLSPELRPMRRTLASPYLIFYVATENEIVVVGIRHGARDPATMPNTPRRPA</sequence>
<protein>
    <recommendedName>
        <fullName evidence="3">Plasmid stabilization system</fullName>
    </recommendedName>
</protein>
<dbReference type="OrthoDB" id="595470at2"/>
<dbReference type="KEGG" id="maqu:Maq22A_c17145"/>
<dbReference type="AlphaFoldDB" id="A0A0C6FDB1"/>
<dbReference type="Gene3D" id="3.30.2310.20">
    <property type="entry name" value="RelE-like"/>
    <property type="match status" value="1"/>
</dbReference>
<accession>A0A0C6FDB1</accession>
<name>A0A0C6FDB1_9HYPH</name>
<dbReference type="PATRIC" id="fig|270351.10.peg.3299"/>
<evidence type="ECO:0000313" key="2">
    <source>
        <dbReference type="Proteomes" id="UP000061432"/>
    </source>
</evidence>
<dbReference type="RefSeq" id="WP_060847656.1">
    <property type="nucleotide sequence ID" value="NZ_AP014704.1"/>
</dbReference>
<reference evidence="1 2" key="1">
    <citation type="journal article" date="2015" name="Genome Announc.">
        <title>Complete Genome Sequence of Methylobacterium aquaticum Strain 22A, Isolated from Racomitrium japonicum Moss.</title>
        <authorList>
            <person name="Tani A."/>
            <person name="Ogura Y."/>
            <person name="Hayashi T."/>
            <person name="Kimbara K."/>
        </authorList>
    </citation>
    <scope>NUCLEOTIDE SEQUENCE [LARGE SCALE GENOMIC DNA]</scope>
    <source>
        <strain evidence="1 2">MA-22A</strain>
    </source>
</reference>
<evidence type="ECO:0008006" key="3">
    <source>
        <dbReference type="Google" id="ProtNLM"/>
    </source>
</evidence>
<dbReference type="STRING" id="270351.Maq22A_c17145"/>
<organism evidence="1 2">
    <name type="scientific">Methylobacterium aquaticum</name>
    <dbReference type="NCBI Taxonomy" id="270351"/>
    <lineage>
        <taxon>Bacteria</taxon>
        <taxon>Pseudomonadati</taxon>
        <taxon>Pseudomonadota</taxon>
        <taxon>Alphaproteobacteria</taxon>
        <taxon>Hyphomicrobiales</taxon>
        <taxon>Methylobacteriaceae</taxon>
        <taxon>Methylobacterium</taxon>
    </lineage>
</organism>
<dbReference type="InterPro" id="IPR035093">
    <property type="entry name" value="RelE/ParE_toxin_dom_sf"/>
</dbReference>
<evidence type="ECO:0000313" key="1">
    <source>
        <dbReference type="EMBL" id="BAQ46548.1"/>
    </source>
</evidence>
<dbReference type="EMBL" id="AP014704">
    <property type="protein sequence ID" value="BAQ46548.1"/>
    <property type="molecule type" value="Genomic_DNA"/>
</dbReference>
<proteinExistence type="predicted"/>
<dbReference type="Proteomes" id="UP000061432">
    <property type="component" value="Chromosome"/>
</dbReference>
<reference evidence="2" key="2">
    <citation type="submission" date="2015-01" db="EMBL/GenBank/DDBJ databases">
        <title>Complete genome sequence of Methylobacterium aquaticum strain 22A.</title>
        <authorList>
            <person name="Tani A."/>
            <person name="Ogura Y."/>
            <person name="Hayashi T."/>
        </authorList>
    </citation>
    <scope>NUCLEOTIDE SEQUENCE [LARGE SCALE GENOMIC DNA]</scope>
    <source>
        <strain evidence="2">MA-22A</strain>
    </source>
</reference>